<comment type="caution">
    <text evidence="1">The sequence shown here is derived from an EMBL/GenBank/DDBJ whole genome shotgun (WGS) entry which is preliminary data.</text>
</comment>
<dbReference type="AlphaFoldDB" id="A0A507FDZ2"/>
<organism evidence="1 2">
    <name type="scientific">Chytriomyces confervae</name>
    <dbReference type="NCBI Taxonomy" id="246404"/>
    <lineage>
        <taxon>Eukaryota</taxon>
        <taxon>Fungi</taxon>
        <taxon>Fungi incertae sedis</taxon>
        <taxon>Chytridiomycota</taxon>
        <taxon>Chytridiomycota incertae sedis</taxon>
        <taxon>Chytridiomycetes</taxon>
        <taxon>Chytridiales</taxon>
        <taxon>Chytriomycetaceae</taxon>
        <taxon>Chytriomyces</taxon>
    </lineage>
</organism>
<accession>A0A507FDZ2</accession>
<proteinExistence type="predicted"/>
<evidence type="ECO:0000313" key="1">
    <source>
        <dbReference type="EMBL" id="TPX73810.1"/>
    </source>
</evidence>
<dbReference type="OrthoDB" id="2141364at2759"/>
<name>A0A507FDZ2_9FUNG</name>
<reference evidence="1 2" key="1">
    <citation type="journal article" date="2019" name="Sci. Rep.">
        <title>Comparative genomics of chytrid fungi reveal insights into the obligate biotrophic and pathogenic lifestyle of Synchytrium endobioticum.</title>
        <authorList>
            <person name="van de Vossenberg B.T.L.H."/>
            <person name="Warris S."/>
            <person name="Nguyen H.D.T."/>
            <person name="van Gent-Pelzer M.P.E."/>
            <person name="Joly D.L."/>
            <person name="van de Geest H.C."/>
            <person name="Bonants P.J.M."/>
            <person name="Smith D.S."/>
            <person name="Levesque C.A."/>
            <person name="van der Lee T.A.J."/>
        </authorList>
    </citation>
    <scope>NUCLEOTIDE SEQUENCE [LARGE SCALE GENOMIC DNA]</scope>
    <source>
        <strain evidence="1 2">CBS 675.73</strain>
    </source>
</reference>
<protein>
    <submittedName>
        <fullName evidence="1">Uncharacterized protein</fullName>
    </submittedName>
</protein>
<gene>
    <name evidence="1" type="ORF">CcCBS67573_g04920</name>
</gene>
<dbReference type="Proteomes" id="UP000320333">
    <property type="component" value="Unassembled WGS sequence"/>
</dbReference>
<sequence>MPLPISRRFTTVTKNIEALYKTYPVRLSPKANPRRGYFEQYPNAAWHERYIMMPFRLKLAEIAGKGFLNNRFGTPSSSLSSPSNQQEFYPHQFKGGVAHAVPALFSRLSGWDGNIESRPELSQILTPQLLSLFSKQHAQYAQDGYLINFKFKYTDAVGKKGEVDEDDWEDHVTPKYVWIAFGTPSNATSTLLPGTVTSRYHQVAFTRRVTEPKKAGGPPSDRRIFREICFEYVYEPGDVDESVESGEDIPDFNWKRSMMLLGQKVGIDSVVSNAELECYVTRASNGEIVAQKTLEVEDMAIRMESSHFVDQFPENGSWKVADVDNALIFPRVLEEEAEVDE</sequence>
<dbReference type="EMBL" id="QEAP01000163">
    <property type="protein sequence ID" value="TPX73810.1"/>
    <property type="molecule type" value="Genomic_DNA"/>
</dbReference>
<evidence type="ECO:0000313" key="2">
    <source>
        <dbReference type="Proteomes" id="UP000320333"/>
    </source>
</evidence>
<keyword evidence="2" id="KW-1185">Reference proteome</keyword>